<feature type="region of interest" description="Disordered" evidence="1">
    <location>
        <begin position="415"/>
        <end position="434"/>
    </location>
</feature>
<dbReference type="EMBL" id="PPSL01000002">
    <property type="protein sequence ID" value="PQJ12125.1"/>
    <property type="molecule type" value="Genomic_DNA"/>
</dbReference>
<comment type="caution">
    <text evidence="2">The sequence shown here is derived from an EMBL/GenBank/DDBJ whole genome shotgun (WGS) entry which is preliminary data.</text>
</comment>
<evidence type="ECO:0000313" key="2">
    <source>
        <dbReference type="EMBL" id="PQJ12125.1"/>
    </source>
</evidence>
<keyword evidence="3" id="KW-1185">Reference proteome</keyword>
<sequence length="481" mass="53076">MLSAYNKNIEVAVGNILWLNSAIVTLANNIDRPNALQNMLAGRSNNELNRDKDNFSSFIHNGIQQADESAGQTAGRIKKYTEVIKTASEGVKTISEAGSSIEGLAGYMAKLKGVAGTIGSIAGVLDGVEKLDASKDNISKIKSIIEILGSAATAGENASVMGPAAAVFATGTSLAVGLYDWQRRQIKDPYDVPQTNFVDKGLKYGNNSLAAVHATRDHASYIASLAKQKSPEQIQNEAIKLADVWLAKGGDILFNDDMAANNPAYSIGLAMALNRNNAMSKPAINKVLFDDPGEEKAFKKNFDSMGLFRTESLPLVLDKWRDPYGIANFKKERYVSRKQMRERYAPRKTMGNITLDDIQNKYLTDLIQGYEQYGNTYVTNAIAMMDKQHRKDPYYQKSKVTVLEQFDRAKKIINEESKQAPGGTSNNYQQRGNTGNTINFNKALIVHFTINVKDSKEGMNDFKRKVEEVLIEILHSVNTIH</sequence>
<evidence type="ECO:0000313" key="3">
    <source>
        <dbReference type="Proteomes" id="UP000239872"/>
    </source>
</evidence>
<accession>A0A2S7SZX1</accession>
<protein>
    <submittedName>
        <fullName evidence="2">Uncharacterized protein</fullName>
    </submittedName>
</protein>
<dbReference type="AlphaFoldDB" id="A0A2S7SZX1"/>
<feature type="compositionally biased region" description="Polar residues" evidence="1">
    <location>
        <begin position="422"/>
        <end position="434"/>
    </location>
</feature>
<gene>
    <name evidence="2" type="ORF">CJD36_010085</name>
</gene>
<evidence type="ECO:0000256" key="1">
    <source>
        <dbReference type="SAM" id="MobiDB-lite"/>
    </source>
</evidence>
<organism evidence="2 3">
    <name type="scientific">Flavipsychrobacter stenotrophus</name>
    <dbReference type="NCBI Taxonomy" id="2077091"/>
    <lineage>
        <taxon>Bacteria</taxon>
        <taxon>Pseudomonadati</taxon>
        <taxon>Bacteroidota</taxon>
        <taxon>Chitinophagia</taxon>
        <taxon>Chitinophagales</taxon>
        <taxon>Chitinophagaceae</taxon>
        <taxon>Flavipsychrobacter</taxon>
    </lineage>
</organism>
<proteinExistence type="predicted"/>
<reference evidence="2 3" key="1">
    <citation type="submission" date="2018-01" db="EMBL/GenBank/DDBJ databases">
        <title>A novel member of the phylum Bacteroidetes isolated from glacier ice.</title>
        <authorList>
            <person name="Liu Q."/>
            <person name="Xin Y.-H."/>
        </authorList>
    </citation>
    <scope>NUCLEOTIDE SEQUENCE [LARGE SCALE GENOMIC DNA]</scope>
    <source>
        <strain evidence="2 3">RB1R16</strain>
    </source>
</reference>
<dbReference type="Proteomes" id="UP000239872">
    <property type="component" value="Unassembled WGS sequence"/>
</dbReference>
<name>A0A2S7SZX1_9BACT</name>